<dbReference type="EMBL" id="BNJK01000001">
    <property type="protein sequence ID" value="GHO95725.1"/>
    <property type="molecule type" value="Genomic_DNA"/>
</dbReference>
<comment type="similarity">
    <text evidence="6">Belongs to the ABC-4 integral membrane protein family.</text>
</comment>
<feature type="domain" description="ABC3 transporter permease C-terminal" evidence="8">
    <location>
        <begin position="399"/>
        <end position="510"/>
    </location>
</feature>
<dbReference type="InterPro" id="IPR025857">
    <property type="entry name" value="MacB_PCD"/>
</dbReference>
<feature type="transmembrane region" description="Helical" evidence="7">
    <location>
        <begin position="476"/>
        <end position="500"/>
    </location>
</feature>
<dbReference type="InterPro" id="IPR050250">
    <property type="entry name" value="Macrolide_Exporter_MacB"/>
</dbReference>
<gene>
    <name evidence="10" type="ORF">KSF_057730</name>
</gene>
<evidence type="ECO:0000259" key="9">
    <source>
        <dbReference type="Pfam" id="PF12704"/>
    </source>
</evidence>
<dbReference type="AlphaFoldDB" id="A0A8J3N4V3"/>
<dbReference type="RefSeq" id="WP_220206392.1">
    <property type="nucleotide sequence ID" value="NZ_BNJK01000001.1"/>
</dbReference>
<evidence type="ECO:0000259" key="8">
    <source>
        <dbReference type="Pfam" id="PF02687"/>
    </source>
</evidence>
<accession>A0A8J3N4V3</accession>
<name>A0A8J3N4V3_9CHLR</name>
<evidence type="ECO:0000256" key="4">
    <source>
        <dbReference type="ARBA" id="ARBA00022989"/>
    </source>
</evidence>
<organism evidence="10 11">
    <name type="scientific">Reticulibacter mediterranei</name>
    <dbReference type="NCBI Taxonomy" id="2778369"/>
    <lineage>
        <taxon>Bacteria</taxon>
        <taxon>Bacillati</taxon>
        <taxon>Chloroflexota</taxon>
        <taxon>Ktedonobacteria</taxon>
        <taxon>Ktedonobacterales</taxon>
        <taxon>Reticulibacteraceae</taxon>
        <taxon>Reticulibacter</taxon>
    </lineage>
</organism>
<reference evidence="10" key="1">
    <citation type="submission" date="2020-10" db="EMBL/GenBank/DDBJ databases">
        <title>Taxonomic study of unclassified bacteria belonging to the class Ktedonobacteria.</title>
        <authorList>
            <person name="Yabe S."/>
            <person name="Wang C.M."/>
            <person name="Zheng Y."/>
            <person name="Sakai Y."/>
            <person name="Cavaletti L."/>
            <person name="Monciardini P."/>
            <person name="Donadio S."/>
        </authorList>
    </citation>
    <scope>NUCLEOTIDE SEQUENCE</scope>
    <source>
        <strain evidence="10">ID150040</strain>
    </source>
</reference>
<dbReference type="GO" id="GO:0022857">
    <property type="term" value="F:transmembrane transporter activity"/>
    <property type="evidence" value="ECO:0007669"/>
    <property type="project" value="TreeGrafter"/>
</dbReference>
<proteinExistence type="inferred from homology"/>
<evidence type="ECO:0000256" key="5">
    <source>
        <dbReference type="ARBA" id="ARBA00023136"/>
    </source>
</evidence>
<evidence type="ECO:0000256" key="6">
    <source>
        <dbReference type="ARBA" id="ARBA00038076"/>
    </source>
</evidence>
<protein>
    <submittedName>
        <fullName evidence="10">ABC transporter permease</fullName>
    </submittedName>
</protein>
<keyword evidence="5 7" id="KW-0472">Membrane</keyword>
<comment type="caution">
    <text evidence="10">The sequence shown here is derived from an EMBL/GenBank/DDBJ whole genome shotgun (WGS) entry which is preliminary data.</text>
</comment>
<keyword evidence="11" id="KW-1185">Reference proteome</keyword>
<dbReference type="PANTHER" id="PTHR30572">
    <property type="entry name" value="MEMBRANE COMPONENT OF TRANSPORTER-RELATED"/>
    <property type="match status" value="1"/>
</dbReference>
<evidence type="ECO:0000256" key="1">
    <source>
        <dbReference type="ARBA" id="ARBA00004651"/>
    </source>
</evidence>
<feature type="transmembrane region" description="Helical" evidence="7">
    <location>
        <begin position="393"/>
        <end position="415"/>
    </location>
</feature>
<dbReference type="PANTHER" id="PTHR30572:SF4">
    <property type="entry name" value="ABC TRANSPORTER PERMEASE YTRF"/>
    <property type="match status" value="1"/>
</dbReference>
<evidence type="ECO:0000256" key="2">
    <source>
        <dbReference type="ARBA" id="ARBA00022475"/>
    </source>
</evidence>
<evidence type="ECO:0000256" key="3">
    <source>
        <dbReference type="ARBA" id="ARBA00022692"/>
    </source>
</evidence>
<keyword evidence="2" id="KW-1003">Cell membrane</keyword>
<keyword evidence="3 7" id="KW-0812">Transmembrane</keyword>
<feature type="transmembrane region" description="Helical" evidence="7">
    <location>
        <begin position="442"/>
        <end position="464"/>
    </location>
</feature>
<dbReference type="Proteomes" id="UP000597444">
    <property type="component" value="Unassembled WGS sequence"/>
</dbReference>
<dbReference type="InterPro" id="IPR003838">
    <property type="entry name" value="ABC3_permease_C"/>
</dbReference>
<sequence>MVQAQIVPEQVVEEQKVPELRVEERAEAVAAIADQPTGAIPPTPVVPHPELDVPPETEAAELAPTRTTTGSIPVWALETIPMFAPRPMPQVETGKSKDTPLELMLRDLRVRKPKIFNMLRTSIRSALASIWLNRLTSSLTTLSIVIGIAAVIVTLVLVQGAGAYFIDVLVGLGNSSIVIDAGTYNNGWDMTSQPVRTLSQRDVLELSKVQHVEAISPVINLDQQVGFDNQKWQINVQGVSPTIEDMQGWQMESGLWLSQSDDAGVKQVAVLGSDTAQKFLNESGLDPLGENITIGSQSYKVIGILAPQGGYKLDDVVFIPTNTALLRINGVRGIDRIEIKLDNTTDSYLTIKQMVNILRKNHKLAVGGPNDFQINATQDLIALTQQELQAMNILLIGTAIILLVAGGIGIINIMLASVTRRTREIGVRIAVGARRSDIRSQFLIEALVLSLGGGGLGMLAGLGVGYELMKFINAPFIVSSVTFVMPFAIALFIGIVFGLYPAIRAARLEPVVALQGS</sequence>
<dbReference type="Pfam" id="PF02687">
    <property type="entry name" value="FtsX"/>
    <property type="match status" value="1"/>
</dbReference>
<feature type="domain" description="MacB-like periplasmic core" evidence="9">
    <location>
        <begin position="137"/>
        <end position="347"/>
    </location>
</feature>
<dbReference type="Pfam" id="PF12704">
    <property type="entry name" value="MacB_PCD"/>
    <property type="match status" value="1"/>
</dbReference>
<evidence type="ECO:0000313" key="11">
    <source>
        <dbReference type="Proteomes" id="UP000597444"/>
    </source>
</evidence>
<evidence type="ECO:0000256" key="7">
    <source>
        <dbReference type="SAM" id="Phobius"/>
    </source>
</evidence>
<feature type="transmembrane region" description="Helical" evidence="7">
    <location>
        <begin position="142"/>
        <end position="166"/>
    </location>
</feature>
<comment type="subcellular location">
    <subcellularLocation>
        <location evidence="1">Cell membrane</location>
        <topology evidence="1">Multi-pass membrane protein</topology>
    </subcellularLocation>
</comment>
<evidence type="ECO:0000313" key="10">
    <source>
        <dbReference type="EMBL" id="GHO95725.1"/>
    </source>
</evidence>
<dbReference type="GO" id="GO:0005886">
    <property type="term" value="C:plasma membrane"/>
    <property type="evidence" value="ECO:0007669"/>
    <property type="project" value="UniProtKB-SubCell"/>
</dbReference>
<keyword evidence="4 7" id="KW-1133">Transmembrane helix</keyword>